<gene>
    <name evidence="1" type="primary">jg21989</name>
    <name evidence="1" type="ORF">PAEG_LOCUS5442</name>
</gene>
<sequence length="95" mass="9813">MGVEAGERLAVDVGMAVGVAVNEALCVGVAMDGGLAVGVSSMIKGQLLVGYRHKGLVSLPFIVVNPLRAHYVAQVSAQNDNGLGRSLPGWPSLDW</sequence>
<name>A0A8S4QQL5_9NEOP</name>
<dbReference type="EMBL" id="CAKXAJ010018260">
    <property type="protein sequence ID" value="CAH2217555.1"/>
    <property type="molecule type" value="Genomic_DNA"/>
</dbReference>
<proteinExistence type="predicted"/>
<accession>A0A8S4QQL5</accession>
<organism evidence="1 2">
    <name type="scientific">Pararge aegeria aegeria</name>
    <dbReference type="NCBI Taxonomy" id="348720"/>
    <lineage>
        <taxon>Eukaryota</taxon>
        <taxon>Metazoa</taxon>
        <taxon>Ecdysozoa</taxon>
        <taxon>Arthropoda</taxon>
        <taxon>Hexapoda</taxon>
        <taxon>Insecta</taxon>
        <taxon>Pterygota</taxon>
        <taxon>Neoptera</taxon>
        <taxon>Endopterygota</taxon>
        <taxon>Lepidoptera</taxon>
        <taxon>Glossata</taxon>
        <taxon>Ditrysia</taxon>
        <taxon>Papilionoidea</taxon>
        <taxon>Nymphalidae</taxon>
        <taxon>Satyrinae</taxon>
        <taxon>Satyrini</taxon>
        <taxon>Parargina</taxon>
        <taxon>Pararge</taxon>
    </lineage>
</organism>
<dbReference type="AlphaFoldDB" id="A0A8S4QQL5"/>
<comment type="caution">
    <text evidence="1">The sequence shown here is derived from an EMBL/GenBank/DDBJ whole genome shotgun (WGS) entry which is preliminary data.</text>
</comment>
<dbReference type="Proteomes" id="UP000838756">
    <property type="component" value="Unassembled WGS sequence"/>
</dbReference>
<reference evidence="1" key="1">
    <citation type="submission" date="2022-03" db="EMBL/GenBank/DDBJ databases">
        <authorList>
            <person name="Lindestad O."/>
        </authorList>
    </citation>
    <scope>NUCLEOTIDE SEQUENCE</scope>
</reference>
<protein>
    <submittedName>
        <fullName evidence="1">Jg21989 protein</fullName>
    </submittedName>
</protein>
<evidence type="ECO:0000313" key="1">
    <source>
        <dbReference type="EMBL" id="CAH2217555.1"/>
    </source>
</evidence>
<keyword evidence="2" id="KW-1185">Reference proteome</keyword>
<evidence type="ECO:0000313" key="2">
    <source>
        <dbReference type="Proteomes" id="UP000838756"/>
    </source>
</evidence>